<evidence type="ECO:0000256" key="6">
    <source>
        <dbReference type="ARBA" id="ARBA00014679"/>
    </source>
</evidence>
<dbReference type="Gene3D" id="3.40.1280.10">
    <property type="match status" value="1"/>
</dbReference>
<evidence type="ECO:0000256" key="7">
    <source>
        <dbReference type="ARBA" id="ARBA00022490"/>
    </source>
</evidence>
<keyword evidence="11 15" id="KW-0819">tRNA processing</keyword>
<proteinExistence type="inferred from homology"/>
<reference evidence="18" key="1">
    <citation type="journal article" date="2021" name="PeerJ">
        <title>Extensive microbial diversity within the chicken gut microbiome revealed by metagenomics and culture.</title>
        <authorList>
            <person name="Gilroy R."/>
            <person name="Ravi A."/>
            <person name="Getino M."/>
            <person name="Pursley I."/>
            <person name="Horton D.L."/>
            <person name="Alikhan N.F."/>
            <person name="Baker D."/>
            <person name="Gharbi K."/>
            <person name="Hall N."/>
            <person name="Watson M."/>
            <person name="Adriaenssens E.M."/>
            <person name="Foster-Nyarko E."/>
            <person name="Jarju S."/>
            <person name="Secka A."/>
            <person name="Antonio M."/>
            <person name="Oren A."/>
            <person name="Chaudhuri R.R."/>
            <person name="La Ragione R."/>
            <person name="Hildebrand F."/>
            <person name="Pallen M.J."/>
        </authorList>
    </citation>
    <scope>NUCLEOTIDE SEQUENCE</scope>
    <source>
        <strain evidence="18">ChiSxjej3B15-24422</strain>
    </source>
</reference>
<dbReference type="InterPro" id="IPR023148">
    <property type="entry name" value="tRNA_m1G_MeTrfase_C_sf"/>
</dbReference>
<evidence type="ECO:0000313" key="18">
    <source>
        <dbReference type="EMBL" id="HIY61291.1"/>
    </source>
</evidence>
<dbReference type="GO" id="GO:0016747">
    <property type="term" value="F:acyltransferase activity, transferring groups other than amino-acyl groups"/>
    <property type="evidence" value="ECO:0007669"/>
    <property type="project" value="InterPro"/>
</dbReference>
<evidence type="ECO:0000256" key="14">
    <source>
        <dbReference type="ARBA" id="ARBA00047783"/>
    </source>
</evidence>
<dbReference type="SUPFAM" id="SSF75217">
    <property type="entry name" value="alpha/beta knot"/>
    <property type="match status" value="1"/>
</dbReference>
<dbReference type="AlphaFoldDB" id="A0A9D1YR46"/>
<dbReference type="Pfam" id="PF08445">
    <property type="entry name" value="FR47"/>
    <property type="match status" value="1"/>
</dbReference>
<comment type="caution">
    <text evidence="18">The sequence shown here is derived from an EMBL/GenBank/DDBJ whole genome shotgun (WGS) entry which is preliminary data.</text>
</comment>
<feature type="binding site" evidence="15">
    <location>
        <position position="151"/>
    </location>
    <ligand>
        <name>S-adenosyl-L-methionine</name>
        <dbReference type="ChEBI" id="CHEBI:59789"/>
    </ligand>
</feature>
<dbReference type="InterPro" id="IPR013653">
    <property type="entry name" value="GCN5-like_dom"/>
</dbReference>
<evidence type="ECO:0000256" key="9">
    <source>
        <dbReference type="ARBA" id="ARBA00022679"/>
    </source>
</evidence>
<evidence type="ECO:0000256" key="3">
    <source>
        <dbReference type="ARBA" id="ARBA00007630"/>
    </source>
</evidence>
<dbReference type="InterPro" id="IPR016009">
    <property type="entry name" value="tRNA_MeTrfase_TRMD/TRM10"/>
</dbReference>
<dbReference type="NCBIfam" id="NF000648">
    <property type="entry name" value="PRK00026.1"/>
    <property type="match status" value="1"/>
</dbReference>
<evidence type="ECO:0000256" key="15">
    <source>
        <dbReference type="HAMAP-Rule" id="MF_00605"/>
    </source>
</evidence>
<dbReference type="NCBIfam" id="TIGR00088">
    <property type="entry name" value="trmD"/>
    <property type="match status" value="1"/>
</dbReference>
<dbReference type="Gene3D" id="3.40.630.30">
    <property type="match status" value="1"/>
</dbReference>
<evidence type="ECO:0000256" key="10">
    <source>
        <dbReference type="ARBA" id="ARBA00022691"/>
    </source>
</evidence>
<evidence type="ECO:0000256" key="1">
    <source>
        <dbReference type="ARBA" id="ARBA00002634"/>
    </source>
</evidence>
<evidence type="ECO:0000313" key="19">
    <source>
        <dbReference type="Proteomes" id="UP000824007"/>
    </source>
</evidence>
<dbReference type="PANTHER" id="PTHR46417:SF1">
    <property type="entry name" value="TRNA (GUANINE-N(1)-)-METHYLTRANSFERASE"/>
    <property type="match status" value="1"/>
</dbReference>
<evidence type="ECO:0000256" key="16">
    <source>
        <dbReference type="SAM" id="MobiDB-lite"/>
    </source>
</evidence>
<feature type="region of interest" description="Disordered" evidence="16">
    <location>
        <begin position="85"/>
        <end position="113"/>
    </location>
</feature>
<comment type="similarity">
    <text evidence="3 15">Belongs to the RNA methyltransferase TrmD family.</text>
</comment>
<comment type="function">
    <text evidence="1 15">Specifically methylates guanosine-37 in various tRNAs.</text>
</comment>
<evidence type="ECO:0000259" key="17">
    <source>
        <dbReference type="PROSITE" id="PS51186"/>
    </source>
</evidence>
<dbReference type="GO" id="GO:0005829">
    <property type="term" value="C:cytosol"/>
    <property type="evidence" value="ECO:0007669"/>
    <property type="project" value="TreeGrafter"/>
</dbReference>
<dbReference type="InterPro" id="IPR016181">
    <property type="entry name" value="Acyl_CoA_acyltransferase"/>
</dbReference>
<evidence type="ECO:0000256" key="5">
    <source>
        <dbReference type="ARBA" id="ARBA00012807"/>
    </source>
</evidence>
<sequence>MHFHVLTLFPEMVSQGLSESILGRAARKGCIELETVNIRDYTENRHKKVDDYPYGGGAGMLMQAQPVFDACAAVKERIAARREEQERIAARQSERERPAERETEREAPCGRKASARKQSVRVVYVTPQGEVFSQRMAQELAKEEDLIFLCGHYEGIDERVLEEIVTDYVSIGDYVLTGGELPAMVMIDAISRMVPGVLKNEESAETESFQDGLLEYPQYTRPEVWHGRPVPPILLSGDHAKVEKWRLEQSEERTRQRRPELYEAYSRRERAVSFLTRDRLSHMDMLEVIRLGQADVIRAEEAGVLLYDRPSGAWMLSASDADMGERLLSEIPRGQKDLLFAVHQEFLLESIARRFHRDCVSRCRQAVYTRKTPPAQGGFSVRPLTARDADAVYENYHAVHSREYLSERIGAGEMFGIDAEGGLAAFAGVHAEGSMGMLEVLPAYRRRGMGEALEAWLIGWMLERGRAPFCQIFDGNEASLRLQKKLGLKLASGRLYWVS</sequence>
<feature type="compositionally biased region" description="Basic and acidic residues" evidence="16">
    <location>
        <begin position="85"/>
        <end position="109"/>
    </location>
</feature>
<dbReference type="CDD" id="cd18080">
    <property type="entry name" value="TrmD-like"/>
    <property type="match status" value="1"/>
</dbReference>
<dbReference type="Pfam" id="PF01746">
    <property type="entry name" value="tRNA_m1G_MT"/>
    <property type="match status" value="2"/>
</dbReference>
<dbReference type="InterPro" id="IPR000182">
    <property type="entry name" value="GNAT_dom"/>
</dbReference>
<keyword evidence="8 15" id="KW-0489">Methyltransferase</keyword>
<comment type="catalytic activity">
    <reaction evidence="14 15">
        <text>guanosine(37) in tRNA + S-adenosyl-L-methionine = N(1)-methylguanosine(37) in tRNA + S-adenosyl-L-homocysteine + H(+)</text>
        <dbReference type="Rhea" id="RHEA:36899"/>
        <dbReference type="Rhea" id="RHEA-COMP:10145"/>
        <dbReference type="Rhea" id="RHEA-COMP:10147"/>
        <dbReference type="ChEBI" id="CHEBI:15378"/>
        <dbReference type="ChEBI" id="CHEBI:57856"/>
        <dbReference type="ChEBI" id="CHEBI:59789"/>
        <dbReference type="ChEBI" id="CHEBI:73542"/>
        <dbReference type="ChEBI" id="CHEBI:74269"/>
        <dbReference type="EC" id="2.1.1.228"/>
    </reaction>
</comment>
<dbReference type="InterPro" id="IPR029026">
    <property type="entry name" value="tRNA_m1G_MTases_N"/>
</dbReference>
<gene>
    <name evidence="15 18" type="primary">trmD</name>
    <name evidence="18" type="ORF">H9831_11545</name>
</gene>
<name>A0A9D1YR46_9FIRM</name>
<keyword evidence="9 15" id="KW-0808">Transferase</keyword>
<protein>
    <recommendedName>
        <fullName evidence="6 15">tRNA (guanine-N(1)-)-methyltransferase</fullName>
        <ecNumber evidence="5 15">2.1.1.228</ecNumber>
    </recommendedName>
    <alternativeName>
        <fullName evidence="12 15">M1G-methyltransferase</fullName>
    </alternativeName>
    <alternativeName>
        <fullName evidence="13 15">tRNA [GM37] methyltransferase</fullName>
    </alternativeName>
</protein>
<dbReference type="Gene3D" id="1.10.1270.20">
    <property type="entry name" value="tRNA(m1g37)methyltransferase, domain 2"/>
    <property type="match status" value="1"/>
</dbReference>
<accession>A0A9D1YR46</accession>
<organism evidence="18 19">
    <name type="scientific">Candidatus Eisenbergiella pullistercoris</name>
    <dbReference type="NCBI Taxonomy" id="2838555"/>
    <lineage>
        <taxon>Bacteria</taxon>
        <taxon>Bacillati</taxon>
        <taxon>Bacillota</taxon>
        <taxon>Clostridia</taxon>
        <taxon>Lachnospirales</taxon>
        <taxon>Lachnospiraceae</taxon>
        <taxon>Eisenbergiella</taxon>
    </lineage>
</organism>
<dbReference type="InterPro" id="IPR002649">
    <property type="entry name" value="tRNA_m1G_MeTrfase_TrmD"/>
</dbReference>
<comment type="subcellular location">
    <subcellularLocation>
        <location evidence="2 15">Cytoplasm</location>
    </subcellularLocation>
</comment>
<dbReference type="Proteomes" id="UP000824007">
    <property type="component" value="Unassembled WGS sequence"/>
</dbReference>
<dbReference type="InterPro" id="IPR029028">
    <property type="entry name" value="Alpha/beta_knot_MTases"/>
</dbReference>
<evidence type="ECO:0000256" key="11">
    <source>
        <dbReference type="ARBA" id="ARBA00022694"/>
    </source>
</evidence>
<dbReference type="PANTHER" id="PTHR46417">
    <property type="entry name" value="TRNA (GUANINE-N(1)-)-METHYLTRANSFERASE"/>
    <property type="match status" value="1"/>
</dbReference>
<feature type="binding site" evidence="15">
    <location>
        <begin position="171"/>
        <end position="176"/>
    </location>
    <ligand>
        <name>S-adenosyl-L-methionine</name>
        <dbReference type="ChEBI" id="CHEBI:59789"/>
    </ligand>
</feature>
<evidence type="ECO:0000256" key="8">
    <source>
        <dbReference type="ARBA" id="ARBA00022603"/>
    </source>
</evidence>
<evidence type="ECO:0000256" key="13">
    <source>
        <dbReference type="ARBA" id="ARBA00033392"/>
    </source>
</evidence>
<reference evidence="18" key="2">
    <citation type="submission" date="2021-04" db="EMBL/GenBank/DDBJ databases">
        <authorList>
            <person name="Gilroy R."/>
        </authorList>
    </citation>
    <scope>NUCLEOTIDE SEQUENCE</scope>
    <source>
        <strain evidence="18">ChiSxjej3B15-24422</strain>
    </source>
</reference>
<dbReference type="EMBL" id="DXDD01000142">
    <property type="protein sequence ID" value="HIY61291.1"/>
    <property type="molecule type" value="Genomic_DNA"/>
</dbReference>
<keyword evidence="10 15" id="KW-0949">S-adenosyl-L-methionine</keyword>
<keyword evidence="7 15" id="KW-0963">Cytoplasm</keyword>
<dbReference type="GO" id="GO:0052906">
    <property type="term" value="F:tRNA (guanine(37)-N1)-methyltransferase activity"/>
    <property type="evidence" value="ECO:0007669"/>
    <property type="project" value="UniProtKB-UniRule"/>
</dbReference>
<feature type="domain" description="N-acetyltransferase" evidence="17">
    <location>
        <begin position="379"/>
        <end position="499"/>
    </location>
</feature>
<evidence type="ECO:0000256" key="2">
    <source>
        <dbReference type="ARBA" id="ARBA00004496"/>
    </source>
</evidence>
<dbReference type="CDD" id="cd04301">
    <property type="entry name" value="NAT_SF"/>
    <property type="match status" value="1"/>
</dbReference>
<dbReference type="GO" id="GO:0002939">
    <property type="term" value="P:tRNA N1-guanine methylation"/>
    <property type="evidence" value="ECO:0007669"/>
    <property type="project" value="TreeGrafter"/>
</dbReference>
<evidence type="ECO:0000256" key="4">
    <source>
        <dbReference type="ARBA" id="ARBA00011738"/>
    </source>
</evidence>
<dbReference type="HAMAP" id="MF_00605">
    <property type="entry name" value="TrmD"/>
    <property type="match status" value="1"/>
</dbReference>
<evidence type="ECO:0000256" key="12">
    <source>
        <dbReference type="ARBA" id="ARBA00029736"/>
    </source>
</evidence>
<dbReference type="EC" id="2.1.1.228" evidence="5 15"/>
<dbReference type="FunFam" id="1.10.1270.20:FF:000001">
    <property type="entry name" value="tRNA (guanine-N(1)-)-methyltransferase"/>
    <property type="match status" value="1"/>
</dbReference>
<dbReference type="PROSITE" id="PS51186">
    <property type="entry name" value="GNAT"/>
    <property type="match status" value="1"/>
</dbReference>
<comment type="subunit">
    <text evidence="4 15">Homodimer.</text>
</comment>
<dbReference type="SUPFAM" id="SSF55729">
    <property type="entry name" value="Acyl-CoA N-acyltransferases (Nat)"/>
    <property type="match status" value="1"/>
</dbReference>